<evidence type="ECO:0000256" key="2">
    <source>
        <dbReference type="HAMAP-Rule" id="MF_00795"/>
    </source>
</evidence>
<dbReference type="Pfam" id="PF03932">
    <property type="entry name" value="CutC"/>
    <property type="match status" value="1"/>
</dbReference>
<keyword evidence="4" id="KW-1185">Reference proteome</keyword>
<dbReference type="SUPFAM" id="SSF110395">
    <property type="entry name" value="CutC-like"/>
    <property type="match status" value="1"/>
</dbReference>
<comment type="subcellular location">
    <subcellularLocation>
        <location evidence="2">Cytoplasm</location>
    </subcellularLocation>
</comment>
<reference evidence="3 4" key="1">
    <citation type="journal article" date="1979" name="Int. J. Syst. Evol. Microbiol.">
        <title>Bacillus globisporus subsp. marinus subsp. nov.</title>
        <authorList>
            <person name="Liu H."/>
        </authorList>
    </citation>
    <scope>NUCLEOTIDE SEQUENCE [LARGE SCALE GENOMIC DNA]</scope>
    <source>
        <strain evidence="3 4">DSM 1297</strain>
    </source>
</reference>
<comment type="caution">
    <text evidence="3">The sequence shown here is derived from an EMBL/GenBank/DDBJ whole genome shotgun (WGS) entry which is preliminary data.</text>
</comment>
<dbReference type="InterPro" id="IPR005627">
    <property type="entry name" value="CutC-like"/>
</dbReference>
<dbReference type="Proteomes" id="UP001556040">
    <property type="component" value="Unassembled WGS sequence"/>
</dbReference>
<keyword evidence="2" id="KW-0963">Cytoplasm</keyword>
<dbReference type="Gene3D" id="3.20.20.380">
    <property type="entry name" value="Copper homeostasis (CutC) domain"/>
    <property type="match status" value="1"/>
</dbReference>
<dbReference type="RefSeq" id="WP_367779898.1">
    <property type="nucleotide sequence ID" value="NZ_JBFMIA010000010.1"/>
</dbReference>
<evidence type="ECO:0000256" key="1">
    <source>
        <dbReference type="ARBA" id="ARBA00007768"/>
    </source>
</evidence>
<protein>
    <recommendedName>
        <fullName evidence="2">PF03932 family protein CutC</fullName>
    </recommendedName>
</protein>
<accession>A0ABV3Q590</accession>
<evidence type="ECO:0000313" key="4">
    <source>
        <dbReference type="Proteomes" id="UP001556040"/>
    </source>
</evidence>
<dbReference type="PANTHER" id="PTHR12598">
    <property type="entry name" value="COPPER HOMEOSTASIS PROTEIN CUTC"/>
    <property type="match status" value="1"/>
</dbReference>
<comment type="caution">
    <text evidence="2">Once thought to be involved in copper homeostasis, experiments in E.coli have shown this is not the case.</text>
</comment>
<organism evidence="3 4">
    <name type="scientific">Jeotgalibacillus marinus</name>
    <dbReference type="NCBI Taxonomy" id="86667"/>
    <lineage>
        <taxon>Bacteria</taxon>
        <taxon>Bacillati</taxon>
        <taxon>Bacillota</taxon>
        <taxon>Bacilli</taxon>
        <taxon>Bacillales</taxon>
        <taxon>Caryophanaceae</taxon>
        <taxon>Jeotgalibacillus</taxon>
    </lineage>
</organism>
<sequence>MTLEIIATTLSDAIQGEKAGADRIELVTGIAEGGLTPSYALIESVCEETNIPVNVMIRPHSASFCYDSDDMKTVIRDIQICKQLGADGIVFGSLTEEGKIDESSLQKVLEEADHLDFTFHRAFDEVDNQEEALEVLMKYKQISRVLTSGGKKTAPDATEEIQVLVEKSRDSHIEILAGSGLNLNNTASFLNKVKVKELHFGSGVRKHSNFAHPIDQEKVDRIKKIMMSHA</sequence>
<proteinExistence type="inferred from homology"/>
<dbReference type="PANTHER" id="PTHR12598:SF0">
    <property type="entry name" value="COPPER HOMEOSTASIS PROTEIN CUTC HOMOLOG"/>
    <property type="match status" value="1"/>
</dbReference>
<dbReference type="EMBL" id="JBFMIA010000010">
    <property type="protein sequence ID" value="MEW9502406.1"/>
    <property type="molecule type" value="Genomic_DNA"/>
</dbReference>
<gene>
    <name evidence="2" type="primary">cutC</name>
    <name evidence="3" type="ORF">AB1471_11430</name>
</gene>
<dbReference type="InterPro" id="IPR036822">
    <property type="entry name" value="CutC-like_dom_sf"/>
</dbReference>
<name>A0ABV3Q590_9BACL</name>
<evidence type="ECO:0000313" key="3">
    <source>
        <dbReference type="EMBL" id="MEW9502406.1"/>
    </source>
</evidence>
<comment type="similarity">
    <text evidence="1 2">Belongs to the CutC family.</text>
</comment>
<dbReference type="HAMAP" id="MF_00795">
    <property type="entry name" value="CutC"/>
    <property type="match status" value="1"/>
</dbReference>